<dbReference type="InterPro" id="IPR010918">
    <property type="entry name" value="PurM-like_C_dom"/>
</dbReference>
<protein>
    <submittedName>
        <fullName evidence="4">[NiFe] hydrogenase metallocenter assembly protein HypE</fullName>
    </submittedName>
</protein>
<dbReference type="SUPFAM" id="SSF56042">
    <property type="entry name" value="PurM C-terminal domain-like"/>
    <property type="match status" value="1"/>
</dbReference>
<sequence length="335" mass="35789">MPKHISIEHGEGGEMTHELIRDLFVKYFGHADEAKFDAAVLDLPGSRIAFTTDTFTVKPPFFSGGNIGKLAVAGTVNDLAVSGAEPLYLSAGFVLEEGLSFDDLERIVASMAEEASKTGVRIITGDTKVVEKGSADRIYINTSGVGVVHSGWELHPEEIAVGDVIIVNGTIGDHGVAILAARGELGVATDLPTDSTSLYPLIRAVRDAGVRIRAMRDPTRGGLATTLVEIAEDFGVVVELDQEAIPLKPEVEGACEILGLDPLFLANEGKVVFIVPEADAEKALAVMRSREEGREAAIIGRVVGRGEEGKLLLRSPLGSRRRVFRLLGMQLPRIC</sequence>
<reference evidence="4 5" key="1">
    <citation type="submission" date="2017-08" db="EMBL/GenBank/DDBJ databases">
        <title>Burning lignite coal seam in the remote Altai Mountains harbors a hydrogen-driven thermophilic microbial community.</title>
        <authorList>
            <person name="Kadnikov V.V."/>
            <person name="Mardanov A.V."/>
            <person name="Ivasenko D."/>
            <person name="Beletsky A.V."/>
            <person name="Karnachuk O.V."/>
            <person name="Ravin N.V."/>
        </authorList>
    </citation>
    <scope>NUCLEOTIDE SEQUENCE [LARGE SCALE GENOMIC DNA]</scope>
    <source>
        <strain evidence="4">AL31</strain>
    </source>
</reference>
<dbReference type="NCBIfam" id="TIGR02124">
    <property type="entry name" value="hypE"/>
    <property type="match status" value="1"/>
</dbReference>
<dbReference type="InterPro" id="IPR036676">
    <property type="entry name" value="PurM-like_C_sf"/>
</dbReference>
<proteinExistence type="inferred from homology"/>
<evidence type="ECO:0000259" key="3">
    <source>
        <dbReference type="Pfam" id="PF02769"/>
    </source>
</evidence>
<dbReference type="EMBL" id="PEBW01000002">
    <property type="protein sequence ID" value="PTQ52415.1"/>
    <property type="molecule type" value="Genomic_DNA"/>
</dbReference>
<dbReference type="PIRSF" id="PIRSF005644">
    <property type="entry name" value="Hdrgns_mtr_HypE"/>
    <property type="match status" value="1"/>
</dbReference>
<dbReference type="GO" id="GO:0051604">
    <property type="term" value="P:protein maturation"/>
    <property type="evidence" value="ECO:0007669"/>
    <property type="project" value="TreeGrafter"/>
</dbReference>
<dbReference type="SUPFAM" id="SSF55326">
    <property type="entry name" value="PurM N-terminal domain-like"/>
    <property type="match status" value="1"/>
</dbReference>
<dbReference type="PANTHER" id="PTHR30303">
    <property type="entry name" value="HYDROGENASE ISOENZYMES FORMATION PROTEIN HYPE"/>
    <property type="match status" value="1"/>
</dbReference>
<dbReference type="Gene3D" id="3.90.650.10">
    <property type="entry name" value="PurM-like C-terminal domain"/>
    <property type="match status" value="1"/>
</dbReference>
<dbReference type="Proteomes" id="UP000244016">
    <property type="component" value="Unassembled WGS sequence"/>
</dbReference>
<dbReference type="Pfam" id="PF02769">
    <property type="entry name" value="AIRS_C"/>
    <property type="match status" value="1"/>
</dbReference>
<accession>A0A2T5G897</accession>
<feature type="domain" description="PurM-like N-terminal" evidence="2">
    <location>
        <begin position="37"/>
        <end position="148"/>
    </location>
</feature>
<dbReference type="Pfam" id="PF00586">
    <property type="entry name" value="AIRS"/>
    <property type="match status" value="1"/>
</dbReference>
<name>A0A2T5G897_9BACL</name>
<dbReference type="AlphaFoldDB" id="A0A2T5G897"/>
<dbReference type="InterPro" id="IPR016188">
    <property type="entry name" value="PurM-like_N"/>
</dbReference>
<evidence type="ECO:0000313" key="5">
    <source>
        <dbReference type="Proteomes" id="UP000244016"/>
    </source>
</evidence>
<dbReference type="Gene3D" id="3.30.1330.10">
    <property type="entry name" value="PurM-like, N-terminal domain"/>
    <property type="match status" value="1"/>
</dbReference>
<dbReference type="InterPro" id="IPR036921">
    <property type="entry name" value="PurM-like_N_sf"/>
</dbReference>
<organism evidence="4 5">
    <name type="scientific">Brockia lithotrophica</name>
    <dbReference type="NCBI Taxonomy" id="933949"/>
    <lineage>
        <taxon>Bacteria</taxon>
        <taxon>Bacillati</taxon>
        <taxon>Bacillota</taxon>
        <taxon>Bacilli</taxon>
        <taxon>Bacillales</taxon>
        <taxon>Bacillales Family X. Incertae Sedis</taxon>
        <taxon>Brockia</taxon>
    </lineage>
</organism>
<evidence type="ECO:0000256" key="1">
    <source>
        <dbReference type="ARBA" id="ARBA00006243"/>
    </source>
</evidence>
<comment type="caution">
    <text evidence="4">The sequence shown here is derived from an EMBL/GenBank/DDBJ whole genome shotgun (WGS) entry which is preliminary data.</text>
</comment>
<evidence type="ECO:0000313" key="4">
    <source>
        <dbReference type="EMBL" id="PTQ52415.1"/>
    </source>
</evidence>
<dbReference type="CDD" id="cd02197">
    <property type="entry name" value="HypE"/>
    <property type="match status" value="1"/>
</dbReference>
<gene>
    <name evidence="4" type="ORF">BLITH_0594</name>
</gene>
<dbReference type="PANTHER" id="PTHR30303:SF0">
    <property type="entry name" value="CARBAMOYL DEHYDRATASE HYPE"/>
    <property type="match status" value="1"/>
</dbReference>
<comment type="similarity">
    <text evidence="1">Belongs to the HypE family.</text>
</comment>
<evidence type="ECO:0000259" key="2">
    <source>
        <dbReference type="Pfam" id="PF00586"/>
    </source>
</evidence>
<dbReference type="InterPro" id="IPR011854">
    <property type="entry name" value="HypE"/>
</dbReference>
<feature type="domain" description="PurM-like C-terminal" evidence="3">
    <location>
        <begin position="161"/>
        <end position="307"/>
    </location>
</feature>